<accession>A0A202BYN7</accession>
<evidence type="ECO:0000313" key="2">
    <source>
        <dbReference type="Proteomes" id="UP000196355"/>
    </source>
</evidence>
<dbReference type="EMBL" id="MVAG01000122">
    <property type="protein sequence ID" value="OVE56598.1"/>
    <property type="molecule type" value="Genomic_DNA"/>
</dbReference>
<dbReference type="InterPro" id="IPR027417">
    <property type="entry name" value="P-loop_NTPase"/>
</dbReference>
<evidence type="ECO:0008006" key="3">
    <source>
        <dbReference type="Google" id="ProtNLM"/>
    </source>
</evidence>
<gene>
    <name evidence="1" type="ORF">B0E34_13820</name>
</gene>
<organism evidence="1 2">
    <name type="scientific">Chryseobacterium mucoviscidosis</name>
    <dbReference type="NCBI Taxonomy" id="1945581"/>
    <lineage>
        <taxon>Bacteria</taxon>
        <taxon>Pseudomonadati</taxon>
        <taxon>Bacteroidota</taxon>
        <taxon>Flavobacteriia</taxon>
        <taxon>Flavobacteriales</taxon>
        <taxon>Weeksellaceae</taxon>
        <taxon>Chryseobacterium group</taxon>
        <taxon>Chryseobacterium</taxon>
    </lineage>
</organism>
<dbReference type="RefSeq" id="WP_087710309.1">
    <property type="nucleotide sequence ID" value="NZ_MVAG01000122.1"/>
</dbReference>
<reference evidence="2" key="1">
    <citation type="submission" date="2017-02" db="EMBL/GenBank/DDBJ databases">
        <authorList>
            <person name="Tetz G."/>
            <person name="Tetz V."/>
        </authorList>
    </citation>
    <scope>NUCLEOTIDE SEQUENCE [LARGE SCALE GENOMIC DNA]</scope>
    <source>
        <strain evidence="2">VT16-26</strain>
    </source>
</reference>
<proteinExistence type="predicted"/>
<evidence type="ECO:0000313" key="1">
    <source>
        <dbReference type="EMBL" id="OVE56598.1"/>
    </source>
</evidence>
<name>A0A202BYN7_9FLAO</name>
<dbReference type="AlphaFoldDB" id="A0A202BYN7"/>
<dbReference type="SUPFAM" id="SSF52540">
    <property type="entry name" value="P-loop containing nucleoside triphosphate hydrolases"/>
    <property type="match status" value="1"/>
</dbReference>
<protein>
    <recommendedName>
        <fullName evidence="3">ATP-binding protein</fullName>
    </recommendedName>
</protein>
<comment type="caution">
    <text evidence="1">The sequence shown here is derived from an EMBL/GenBank/DDBJ whole genome shotgun (WGS) entry which is preliminary data.</text>
</comment>
<sequence>MRLAAIYIKKHFLFSEPQTINLGGKYFYTITARESIDNEYDVTREENPNFIEGFWGENISLVSALVGENGAGKTSVLKDFDIYNFGIYKNNIHIWEKEDDSLIICFYQFQPKVSNPKMFLENKQCKYIFHEDSNIIQIHYSPIFEYDLTLLKDENRLGHIYSKNKKIVNLRFTNRLSTSDIRSYIYNNYFYELEFCEKFNQFSEQFSFLNYNLRFDFVENFWGEKKLWFDYKTKRNFNQKHFNILEKQYSYDEKKEIEIYWKLYYQILNSSLLLHDLLVMYILYINKYIKNFARVIIKELRDEQVEAMSIVNLVKEKLNLINDEKKDLANKLIKLFNLLIENNKGYLPFTSLYDRNIAIEIIKLQNEISLSIEDGRYLWGTYLFNVRPNRVLSSGEKSMINLFSTIYKSFSDRTIDVLRKQDPEEKYINTTKSIKNIILLLD</sequence>
<keyword evidence="2" id="KW-1185">Reference proteome</keyword>
<dbReference type="Proteomes" id="UP000196355">
    <property type="component" value="Unassembled WGS sequence"/>
</dbReference>